<evidence type="ECO:0000256" key="2">
    <source>
        <dbReference type="ARBA" id="ARBA00023172"/>
    </source>
</evidence>
<accession>A0A1Q2CYR4</accession>
<proteinExistence type="predicted"/>
<dbReference type="Gene3D" id="1.10.443.10">
    <property type="entry name" value="Intergrase catalytic core"/>
    <property type="match status" value="1"/>
</dbReference>
<dbReference type="RefSeq" id="WP_152024667.1">
    <property type="nucleotide sequence ID" value="NZ_CP019607.1"/>
</dbReference>
<dbReference type="InterPro" id="IPR002104">
    <property type="entry name" value="Integrase_catalytic"/>
</dbReference>
<dbReference type="PROSITE" id="PS51898">
    <property type="entry name" value="TYR_RECOMBINASE"/>
    <property type="match status" value="1"/>
</dbReference>
<reference evidence="6 7" key="1">
    <citation type="journal article" date="2008" name="Int. J. Syst. Evol. Microbiol.">
        <title>Tessaracoccus flavescens sp. nov., isolated from marine sediment.</title>
        <authorList>
            <person name="Lee D.W."/>
            <person name="Lee S.D."/>
        </authorList>
    </citation>
    <scope>NUCLEOTIDE SEQUENCE [LARGE SCALE GENOMIC DNA]</scope>
    <source>
        <strain evidence="6 7">SST-39T</strain>
    </source>
</reference>
<gene>
    <name evidence="6" type="ORF">BW733_10985</name>
</gene>
<feature type="domain" description="Core-binding (CB)" evidence="5">
    <location>
        <begin position="110"/>
        <end position="197"/>
    </location>
</feature>
<dbReference type="InterPro" id="IPR011010">
    <property type="entry name" value="DNA_brk_join_enz"/>
</dbReference>
<dbReference type="InterPro" id="IPR044068">
    <property type="entry name" value="CB"/>
</dbReference>
<dbReference type="PANTHER" id="PTHR30349">
    <property type="entry name" value="PHAGE INTEGRASE-RELATED"/>
    <property type="match status" value="1"/>
</dbReference>
<keyword evidence="7" id="KW-1185">Reference proteome</keyword>
<dbReference type="GO" id="GO:0003677">
    <property type="term" value="F:DNA binding"/>
    <property type="evidence" value="ECO:0007669"/>
    <property type="project" value="UniProtKB-UniRule"/>
</dbReference>
<organism evidence="6 7">
    <name type="scientific">Tessaracoccus flavescens</name>
    <dbReference type="NCBI Taxonomy" id="399497"/>
    <lineage>
        <taxon>Bacteria</taxon>
        <taxon>Bacillati</taxon>
        <taxon>Actinomycetota</taxon>
        <taxon>Actinomycetes</taxon>
        <taxon>Propionibacteriales</taxon>
        <taxon>Propionibacteriaceae</taxon>
        <taxon>Tessaracoccus</taxon>
    </lineage>
</organism>
<dbReference type="STRING" id="399497.BW733_10985"/>
<dbReference type="InterPro" id="IPR013762">
    <property type="entry name" value="Integrase-like_cat_sf"/>
</dbReference>
<evidence type="ECO:0000313" key="7">
    <source>
        <dbReference type="Proteomes" id="UP000188235"/>
    </source>
</evidence>
<evidence type="ECO:0000313" key="6">
    <source>
        <dbReference type="EMBL" id="AQP51276.1"/>
    </source>
</evidence>
<evidence type="ECO:0008006" key="8">
    <source>
        <dbReference type="Google" id="ProtNLM"/>
    </source>
</evidence>
<protein>
    <recommendedName>
        <fullName evidence="8">Integrase</fullName>
    </recommendedName>
</protein>
<dbReference type="SUPFAM" id="SSF56349">
    <property type="entry name" value="DNA breaking-rejoining enzymes"/>
    <property type="match status" value="1"/>
</dbReference>
<dbReference type="OrthoDB" id="67979at2"/>
<keyword evidence="2" id="KW-0233">DNA recombination</keyword>
<dbReference type="GO" id="GO:0006310">
    <property type="term" value="P:DNA recombination"/>
    <property type="evidence" value="ECO:0007669"/>
    <property type="project" value="UniProtKB-KW"/>
</dbReference>
<evidence type="ECO:0000259" key="5">
    <source>
        <dbReference type="PROSITE" id="PS51900"/>
    </source>
</evidence>
<evidence type="ECO:0000256" key="3">
    <source>
        <dbReference type="PROSITE-ProRule" id="PRU01248"/>
    </source>
</evidence>
<keyword evidence="1 3" id="KW-0238">DNA-binding</keyword>
<dbReference type="InterPro" id="IPR050090">
    <property type="entry name" value="Tyrosine_recombinase_XerCD"/>
</dbReference>
<dbReference type="PROSITE" id="PS51900">
    <property type="entry name" value="CB"/>
    <property type="match status" value="1"/>
</dbReference>
<dbReference type="Proteomes" id="UP000188235">
    <property type="component" value="Chromosome"/>
</dbReference>
<feature type="domain" description="Tyr recombinase" evidence="4">
    <location>
        <begin position="220"/>
        <end position="400"/>
    </location>
</feature>
<dbReference type="AlphaFoldDB" id="A0A1Q2CYR4"/>
<dbReference type="EMBL" id="CP019607">
    <property type="protein sequence ID" value="AQP51276.1"/>
    <property type="molecule type" value="Genomic_DNA"/>
</dbReference>
<dbReference type="CDD" id="cd01188">
    <property type="entry name" value="INT_RitA_C_like"/>
    <property type="match status" value="1"/>
</dbReference>
<dbReference type="PANTHER" id="PTHR30349:SF90">
    <property type="entry name" value="TYROSINE RECOMBINASE XERD"/>
    <property type="match status" value="1"/>
</dbReference>
<dbReference type="KEGG" id="tfa:BW733_10985"/>
<evidence type="ECO:0000259" key="4">
    <source>
        <dbReference type="PROSITE" id="PS51898"/>
    </source>
</evidence>
<name>A0A1Q2CYR4_9ACTN</name>
<sequence>MGSTACNPFRVRFVGPLAPYAAELAHEFSRLGYSVTSAVIVVRFAAHLSRWLASEEIELSAVTDAVIDRFLAVRRVEYTSHYSRRALRPVLAYLRREGLVPPEAGPVPASGSEVLLARYRRYLVIDRGLSGPVAVAYSRWVTPFVTEVLGGTDPSARVAAVTGADVAGFLASRLPSMTRKTAQMTACSLRSFFRFAQAERLTAVMLADAIPPVAHRRLSGLPEPLGQEQVTALLSVCDRTTRVGRRDFAVITLLYRLGLRCGEVSGLLLADLDWRAGVVTIHGKGGRVDRLPIPVDVGEAIISYLRDGRPDTPARTVFVRAVAPFTPLAYASLSCIVARTAERAGLGTVHAHRLRHTTASRVLNAGASLEEVSHLLRHASPATTAIYAKTDLTRLATISRPWPASGSLS</sequence>
<dbReference type="Pfam" id="PF00589">
    <property type="entry name" value="Phage_integrase"/>
    <property type="match status" value="1"/>
</dbReference>
<dbReference type="GO" id="GO:0015074">
    <property type="term" value="P:DNA integration"/>
    <property type="evidence" value="ECO:0007669"/>
    <property type="project" value="InterPro"/>
</dbReference>
<evidence type="ECO:0000256" key="1">
    <source>
        <dbReference type="ARBA" id="ARBA00023125"/>
    </source>
</evidence>